<proteinExistence type="predicted"/>
<reference evidence="1" key="1">
    <citation type="submission" date="2018-05" db="EMBL/GenBank/DDBJ databases">
        <authorList>
            <person name="Lanie J.A."/>
            <person name="Ng W.-L."/>
            <person name="Kazmierczak K.M."/>
            <person name="Andrzejewski T.M."/>
            <person name="Davidsen T.M."/>
            <person name="Wayne K.J."/>
            <person name="Tettelin H."/>
            <person name="Glass J.I."/>
            <person name="Rusch D."/>
            <person name="Podicherti R."/>
            <person name="Tsui H.-C.T."/>
            <person name="Winkler M.E."/>
        </authorList>
    </citation>
    <scope>NUCLEOTIDE SEQUENCE</scope>
</reference>
<protein>
    <submittedName>
        <fullName evidence="1">Uncharacterized protein</fullName>
    </submittedName>
</protein>
<organism evidence="1">
    <name type="scientific">marine metagenome</name>
    <dbReference type="NCBI Taxonomy" id="408172"/>
    <lineage>
        <taxon>unclassified sequences</taxon>
        <taxon>metagenomes</taxon>
        <taxon>ecological metagenomes</taxon>
    </lineage>
</organism>
<sequence>MVGCAVFPSTTSISANSKLDKIDNPTLKLQQNFRWYRQ</sequence>
<gene>
    <name evidence="1" type="ORF">METZ01_LOCUS197930</name>
</gene>
<evidence type="ECO:0000313" key="1">
    <source>
        <dbReference type="EMBL" id="SVB45076.1"/>
    </source>
</evidence>
<name>A0A382E2S4_9ZZZZ</name>
<accession>A0A382E2S4</accession>
<dbReference type="AlphaFoldDB" id="A0A382E2S4"/>
<dbReference type="EMBL" id="UINC01042439">
    <property type="protein sequence ID" value="SVB45076.1"/>
    <property type="molecule type" value="Genomic_DNA"/>
</dbReference>